<evidence type="ECO:0000313" key="1">
    <source>
        <dbReference type="EMBL" id="MPN56898.1"/>
    </source>
</evidence>
<protein>
    <submittedName>
        <fullName evidence="1">Uncharacterized protein</fullName>
    </submittedName>
</protein>
<comment type="caution">
    <text evidence="1">The sequence shown here is derived from an EMBL/GenBank/DDBJ whole genome shotgun (WGS) entry which is preliminary data.</text>
</comment>
<name>A0A645IZP5_9ZZZZ</name>
<accession>A0A645IZP5</accession>
<dbReference type="EMBL" id="VSSQ01127797">
    <property type="protein sequence ID" value="MPN56898.1"/>
    <property type="molecule type" value="Genomic_DNA"/>
</dbReference>
<gene>
    <name evidence="1" type="ORF">SDC9_204591</name>
</gene>
<dbReference type="AlphaFoldDB" id="A0A645IZP5"/>
<reference evidence="1" key="1">
    <citation type="submission" date="2019-08" db="EMBL/GenBank/DDBJ databases">
        <authorList>
            <person name="Kucharzyk K."/>
            <person name="Murdoch R.W."/>
            <person name="Higgins S."/>
            <person name="Loffler F."/>
        </authorList>
    </citation>
    <scope>NUCLEOTIDE SEQUENCE</scope>
</reference>
<organism evidence="1">
    <name type="scientific">bioreactor metagenome</name>
    <dbReference type="NCBI Taxonomy" id="1076179"/>
    <lineage>
        <taxon>unclassified sequences</taxon>
        <taxon>metagenomes</taxon>
        <taxon>ecological metagenomes</taxon>
    </lineage>
</organism>
<proteinExistence type="predicted"/>
<sequence length="87" mass="9913">MKEIAVETKELLKEKDTEKIAAEINELDEVWESVEDQVKEKSKDLYDEAEKPLGVIKAGVKVEPLDDKTLNDALDNFINVLDNIQKI</sequence>